<dbReference type="EnsemblMetazoa" id="G156.1">
    <property type="protein sequence ID" value="G156.1:cds"/>
    <property type="gene ID" value="G156"/>
</dbReference>
<evidence type="ECO:0000256" key="1">
    <source>
        <dbReference type="SAM" id="MobiDB-lite"/>
    </source>
</evidence>
<protein>
    <submittedName>
        <fullName evidence="2">Uncharacterized protein</fullName>
    </submittedName>
</protein>
<accession>A0A8W8ITG8</accession>
<name>A0A8W8ITG8_MAGGI</name>
<evidence type="ECO:0000313" key="2">
    <source>
        <dbReference type="EnsemblMetazoa" id="G156.1:cds"/>
    </source>
</evidence>
<proteinExistence type="predicted"/>
<evidence type="ECO:0000313" key="3">
    <source>
        <dbReference type="Proteomes" id="UP000005408"/>
    </source>
</evidence>
<feature type="compositionally biased region" description="Basic and acidic residues" evidence="1">
    <location>
        <begin position="44"/>
        <end position="56"/>
    </location>
</feature>
<feature type="compositionally biased region" description="Acidic residues" evidence="1">
    <location>
        <begin position="16"/>
        <end position="26"/>
    </location>
</feature>
<organism evidence="2 3">
    <name type="scientific">Magallana gigas</name>
    <name type="common">Pacific oyster</name>
    <name type="synonym">Crassostrea gigas</name>
    <dbReference type="NCBI Taxonomy" id="29159"/>
    <lineage>
        <taxon>Eukaryota</taxon>
        <taxon>Metazoa</taxon>
        <taxon>Spiralia</taxon>
        <taxon>Lophotrochozoa</taxon>
        <taxon>Mollusca</taxon>
        <taxon>Bivalvia</taxon>
        <taxon>Autobranchia</taxon>
        <taxon>Pteriomorphia</taxon>
        <taxon>Ostreida</taxon>
        <taxon>Ostreoidea</taxon>
        <taxon>Ostreidae</taxon>
        <taxon>Magallana</taxon>
    </lineage>
</organism>
<dbReference type="PANTHER" id="PTHR33480">
    <property type="entry name" value="SET DOMAIN-CONTAINING PROTEIN-RELATED"/>
    <property type="match status" value="1"/>
</dbReference>
<dbReference type="AlphaFoldDB" id="A0A8W8ITG8"/>
<dbReference type="Proteomes" id="UP000005408">
    <property type="component" value="Unassembled WGS sequence"/>
</dbReference>
<keyword evidence="3" id="KW-1185">Reference proteome</keyword>
<dbReference type="PANTHER" id="PTHR33480:SF1">
    <property type="entry name" value="TYR RECOMBINASE DOMAIN-CONTAINING PROTEIN"/>
    <property type="match status" value="1"/>
</dbReference>
<reference evidence="2" key="1">
    <citation type="submission" date="2022-08" db="UniProtKB">
        <authorList>
            <consortium name="EnsemblMetazoa"/>
        </authorList>
    </citation>
    <scope>IDENTIFICATION</scope>
    <source>
        <strain evidence="2">05x7-T-G4-1.051#20</strain>
    </source>
</reference>
<feature type="region of interest" description="Disordered" evidence="1">
    <location>
        <begin position="1"/>
        <end position="74"/>
    </location>
</feature>
<sequence>MLFNNQEEVKEIDGSCADESDGEMDYQTDKDSLHNKSAQGKRKAPSDGRSTDENSAGKRHKTQKKPWNPSEMNSINKHFSHFIAMSKVPGKNDIENVLKKDKILSKKTWRNVKDQVYNLIKKQRKC</sequence>